<dbReference type="InterPro" id="IPR040442">
    <property type="entry name" value="Pyrv_kinase-like_dom_sf"/>
</dbReference>
<evidence type="ECO:0000256" key="4">
    <source>
        <dbReference type="ARBA" id="ARBA00022842"/>
    </source>
</evidence>
<dbReference type="PANTHER" id="PTHR32308:SF10">
    <property type="entry name" value="CITRATE LYASE SUBUNIT BETA"/>
    <property type="match status" value="1"/>
</dbReference>
<evidence type="ECO:0000313" key="6">
    <source>
        <dbReference type="EMBL" id="MCX2698556.1"/>
    </source>
</evidence>
<keyword evidence="4" id="KW-0460">Magnesium</keyword>
<reference evidence="6 7" key="1">
    <citation type="submission" date="2022-11" db="EMBL/GenBank/DDBJ databases">
        <title>Brucella sp. YY2X, whole genome shotgun sequencing project.</title>
        <authorList>
            <person name="Yang Y."/>
        </authorList>
    </citation>
    <scope>NUCLEOTIDE SEQUENCE [LARGE SCALE GENOMIC DNA]</scope>
    <source>
        <strain evidence="6 7">YY2X</strain>
    </source>
</reference>
<dbReference type="InterPro" id="IPR015813">
    <property type="entry name" value="Pyrv/PenolPyrv_kinase-like_dom"/>
</dbReference>
<dbReference type="EMBL" id="JAPHAV010000012">
    <property type="protein sequence ID" value="MCX2698556.1"/>
    <property type="molecule type" value="Genomic_DNA"/>
</dbReference>
<name>A0ABT3QSE9_9HYPH</name>
<organism evidence="6 7">
    <name type="scientific">Ochrobactrum chromiisoli</name>
    <dbReference type="NCBI Taxonomy" id="2993941"/>
    <lineage>
        <taxon>Bacteria</taxon>
        <taxon>Pseudomonadati</taxon>
        <taxon>Pseudomonadota</taxon>
        <taxon>Alphaproteobacteria</taxon>
        <taxon>Hyphomicrobiales</taxon>
        <taxon>Brucellaceae</taxon>
        <taxon>Brucella/Ochrobactrum group</taxon>
        <taxon>Ochrobactrum</taxon>
    </lineage>
</organism>
<keyword evidence="3" id="KW-0479">Metal-binding</keyword>
<accession>A0ABT3QSE9</accession>
<comment type="caution">
    <text evidence="6">The sequence shown here is derived from an EMBL/GenBank/DDBJ whole genome shotgun (WGS) entry which is preliminary data.</text>
</comment>
<keyword evidence="6" id="KW-0456">Lyase</keyword>
<gene>
    <name evidence="6" type="ORF">OPR82_17650</name>
</gene>
<dbReference type="PIRSF" id="PIRSF015582">
    <property type="entry name" value="Cit_lyase_B"/>
    <property type="match status" value="1"/>
</dbReference>
<evidence type="ECO:0000313" key="7">
    <source>
        <dbReference type="Proteomes" id="UP001301216"/>
    </source>
</evidence>
<evidence type="ECO:0000256" key="1">
    <source>
        <dbReference type="ARBA" id="ARBA00001946"/>
    </source>
</evidence>
<evidence type="ECO:0000256" key="2">
    <source>
        <dbReference type="ARBA" id="ARBA00005568"/>
    </source>
</evidence>
<dbReference type="RefSeq" id="WP_113533342.1">
    <property type="nucleotide sequence ID" value="NZ_JAPHAV010000012.1"/>
</dbReference>
<dbReference type="Gene3D" id="3.20.20.60">
    <property type="entry name" value="Phosphoenolpyruvate-binding domains"/>
    <property type="match status" value="1"/>
</dbReference>
<keyword evidence="7" id="KW-1185">Reference proteome</keyword>
<dbReference type="PANTHER" id="PTHR32308">
    <property type="entry name" value="LYASE BETA SUBUNIT, PUTATIVE (AFU_ORTHOLOGUE AFUA_4G13030)-RELATED"/>
    <property type="match status" value="1"/>
</dbReference>
<dbReference type="GO" id="GO:0016829">
    <property type="term" value="F:lyase activity"/>
    <property type="evidence" value="ECO:0007669"/>
    <property type="project" value="UniProtKB-KW"/>
</dbReference>
<protein>
    <submittedName>
        <fullName evidence="6">CoA ester lyase</fullName>
    </submittedName>
</protein>
<sequence>MVKFAPPIAPLFVPGSRSDRFEKADTSGADSVILDLEDAVAPKDKDEARHAIVAKVADFQSPVIIRINAADTPWHDADVSAVSGLHGATIMLPKAERPETIRQLVGKIGIDKPVIALIETAVGLLNLSEILQTNGVVLAAFGSVDFALDVGCEHDRMALASARSEIVWRSRAARLLPPLDGVCTSIKDREACVDECEYAVKLGFGGKLAIHPSQIDTIFKSFKPSDSAIRWSKHVLSLEQSGGAKQIDGEMIDRPLVERARRVLERAKLFELKRS</sequence>
<dbReference type="SUPFAM" id="SSF51621">
    <property type="entry name" value="Phosphoenolpyruvate/pyruvate domain"/>
    <property type="match status" value="1"/>
</dbReference>
<evidence type="ECO:0000259" key="5">
    <source>
        <dbReference type="Pfam" id="PF03328"/>
    </source>
</evidence>
<comment type="similarity">
    <text evidence="2">Belongs to the HpcH/HpaI aldolase family.</text>
</comment>
<dbReference type="InterPro" id="IPR011206">
    <property type="entry name" value="Citrate_lyase_beta/mcl1/mcl2"/>
</dbReference>
<dbReference type="InterPro" id="IPR005000">
    <property type="entry name" value="Aldolase/citrate-lyase_domain"/>
</dbReference>
<feature type="domain" description="HpcH/HpaI aldolase/citrate lyase" evidence="5">
    <location>
        <begin position="11"/>
        <end position="212"/>
    </location>
</feature>
<comment type="cofactor">
    <cofactor evidence="1">
        <name>Mg(2+)</name>
        <dbReference type="ChEBI" id="CHEBI:18420"/>
    </cofactor>
</comment>
<dbReference type="Proteomes" id="UP001301216">
    <property type="component" value="Unassembled WGS sequence"/>
</dbReference>
<dbReference type="Pfam" id="PF03328">
    <property type="entry name" value="HpcH_HpaI"/>
    <property type="match status" value="1"/>
</dbReference>
<proteinExistence type="inferred from homology"/>
<evidence type="ECO:0000256" key="3">
    <source>
        <dbReference type="ARBA" id="ARBA00022723"/>
    </source>
</evidence>